<sequence length="117" mass="12523">MIDHGDLVTAVSRRADVDAGTAREAISVVIGEVARHLLNEARERLATVFPDAARYAATTLGEVESPDGDDVIRDVAGQLDTAPDRARHLIRSVLAAIDEAEPGLLDLPSDLRETLLT</sequence>
<evidence type="ECO:0000313" key="2">
    <source>
        <dbReference type="Proteomes" id="UP000520767"/>
    </source>
</evidence>
<organism evidence="1 2">
    <name type="scientific">Actinophytocola algeriensis</name>
    <dbReference type="NCBI Taxonomy" id="1768010"/>
    <lineage>
        <taxon>Bacteria</taxon>
        <taxon>Bacillati</taxon>
        <taxon>Actinomycetota</taxon>
        <taxon>Actinomycetes</taxon>
        <taxon>Pseudonocardiales</taxon>
        <taxon>Pseudonocardiaceae</taxon>
    </lineage>
</organism>
<comment type="caution">
    <text evidence="1">The sequence shown here is derived from an EMBL/GenBank/DDBJ whole genome shotgun (WGS) entry which is preliminary data.</text>
</comment>
<dbReference type="RefSeq" id="WP_184815519.1">
    <property type="nucleotide sequence ID" value="NZ_JACHJQ010000010.1"/>
</dbReference>
<dbReference type="Proteomes" id="UP000520767">
    <property type="component" value="Unassembled WGS sequence"/>
</dbReference>
<name>A0A7W7QDH3_9PSEU</name>
<accession>A0A7W7QDH3</accession>
<proteinExistence type="predicted"/>
<dbReference type="InterPro" id="IPR018727">
    <property type="entry name" value="DUF2267"/>
</dbReference>
<dbReference type="Pfam" id="PF10025">
    <property type="entry name" value="DUF2267"/>
    <property type="match status" value="1"/>
</dbReference>
<evidence type="ECO:0008006" key="3">
    <source>
        <dbReference type="Google" id="ProtNLM"/>
    </source>
</evidence>
<reference evidence="1 2" key="1">
    <citation type="submission" date="2020-08" db="EMBL/GenBank/DDBJ databases">
        <title>Genomic Encyclopedia of Type Strains, Phase III (KMG-III): the genomes of soil and plant-associated and newly described type strains.</title>
        <authorList>
            <person name="Whitman W."/>
        </authorList>
    </citation>
    <scope>NUCLEOTIDE SEQUENCE [LARGE SCALE GENOMIC DNA]</scope>
    <source>
        <strain evidence="1 2">CECT 8960</strain>
    </source>
</reference>
<dbReference type="EMBL" id="JACHJQ010000010">
    <property type="protein sequence ID" value="MBB4911493.1"/>
    <property type="molecule type" value="Genomic_DNA"/>
</dbReference>
<gene>
    <name evidence="1" type="ORF">FHR82_007763</name>
</gene>
<dbReference type="AlphaFoldDB" id="A0A7W7QDH3"/>
<evidence type="ECO:0000313" key="1">
    <source>
        <dbReference type="EMBL" id="MBB4911493.1"/>
    </source>
</evidence>
<protein>
    <recommendedName>
        <fullName evidence="3">DUF2267 domain-containing protein</fullName>
    </recommendedName>
</protein>
<keyword evidence="2" id="KW-1185">Reference proteome</keyword>